<dbReference type="EMBL" id="JAMYWD010000004">
    <property type="protein sequence ID" value="KAJ4974964.1"/>
    <property type="molecule type" value="Genomic_DNA"/>
</dbReference>
<name>A0A9Q0KRH7_9MAGN</name>
<accession>A0A9Q0KRH7</accession>
<feature type="domain" description="Reverse transcriptase zinc-binding" evidence="1">
    <location>
        <begin position="16"/>
        <end position="74"/>
    </location>
</feature>
<protein>
    <recommendedName>
        <fullName evidence="1">Reverse transcriptase zinc-binding domain-containing protein</fullName>
    </recommendedName>
</protein>
<dbReference type="Proteomes" id="UP001141806">
    <property type="component" value="Unassembled WGS sequence"/>
</dbReference>
<dbReference type="OrthoDB" id="1744872at2759"/>
<sequence length="120" mass="13206">MLPSSSRSSVGPKIPSQVWRGIWGSQTLLKIKHFLWHSCLNALASSVALHRRSILVDLPCRRCGHAVEDLSHILSLLSVCSEGLVWVQYEFHYSSFNKFNSPSMVSLSSSMGSSVQSSGT</sequence>
<comment type="caution">
    <text evidence="2">The sequence shown here is derived from an EMBL/GenBank/DDBJ whole genome shotgun (WGS) entry which is preliminary data.</text>
</comment>
<keyword evidence="3" id="KW-1185">Reference proteome</keyword>
<evidence type="ECO:0000313" key="3">
    <source>
        <dbReference type="Proteomes" id="UP001141806"/>
    </source>
</evidence>
<gene>
    <name evidence="2" type="ORF">NE237_008138</name>
</gene>
<evidence type="ECO:0000259" key="1">
    <source>
        <dbReference type="Pfam" id="PF13966"/>
    </source>
</evidence>
<dbReference type="Pfam" id="PF13966">
    <property type="entry name" value="zf-RVT"/>
    <property type="match status" value="1"/>
</dbReference>
<evidence type="ECO:0000313" key="2">
    <source>
        <dbReference type="EMBL" id="KAJ4974964.1"/>
    </source>
</evidence>
<reference evidence="2" key="1">
    <citation type="journal article" date="2023" name="Plant J.">
        <title>The genome of the king protea, Protea cynaroides.</title>
        <authorList>
            <person name="Chang J."/>
            <person name="Duong T.A."/>
            <person name="Schoeman C."/>
            <person name="Ma X."/>
            <person name="Roodt D."/>
            <person name="Barker N."/>
            <person name="Li Z."/>
            <person name="Van de Peer Y."/>
            <person name="Mizrachi E."/>
        </authorList>
    </citation>
    <scope>NUCLEOTIDE SEQUENCE</scope>
    <source>
        <tissue evidence="2">Young leaves</tissue>
    </source>
</reference>
<organism evidence="2 3">
    <name type="scientific">Protea cynaroides</name>
    <dbReference type="NCBI Taxonomy" id="273540"/>
    <lineage>
        <taxon>Eukaryota</taxon>
        <taxon>Viridiplantae</taxon>
        <taxon>Streptophyta</taxon>
        <taxon>Embryophyta</taxon>
        <taxon>Tracheophyta</taxon>
        <taxon>Spermatophyta</taxon>
        <taxon>Magnoliopsida</taxon>
        <taxon>Proteales</taxon>
        <taxon>Proteaceae</taxon>
        <taxon>Protea</taxon>
    </lineage>
</organism>
<dbReference type="AlphaFoldDB" id="A0A9Q0KRH7"/>
<dbReference type="InterPro" id="IPR026960">
    <property type="entry name" value="RVT-Znf"/>
</dbReference>
<proteinExistence type="predicted"/>